<name>A0A1I0LXE9_9EURY</name>
<dbReference type="OrthoDB" id="307404at2157"/>
<dbReference type="Gene3D" id="3.40.50.620">
    <property type="entry name" value="HUPs"/>
    <property type="match status" value="1"/>
</dbReference>
<protein>
    <submittedName>
        <fullName evidence="2">Universal stress protein family protein</fullName>
    </submittedName>
</protein>
<dbReference type="CDD" id="cd00293">
    <property type="entry name" value="USP-like"/>
    <property type="match status" value="1"/>
</dbReference>
<keyword evidence="3" id="KW-1185">Reference proteome</keyword>
<dbReference type="AlphaFoldDB" id="A0A1I0LXE9"/>
<evidence type="ECO:0000259" key="1">
    <source>
        <dbReference type="Pfam" id="PF00582"/>
    </source>
</evidence>
<dbReference type="RefSeq" id="WP_049990262.1">
    <property type="nucleotide sequence ID" value="NZ_FOIS01000001.1"/>
</dbReference>
<accession>A0A1I0LXE9</accession>
<gene>
    <name evidence="2" type="ORF">SAMN05216285_0070</name>
</gene>
<dbReference type="SUPFAM" id="SSF52402">
    <property type="entry name" value="Adenine nucleotide alpha hydrolases-like"/>
    <property type="match status" value="1"/>
</dbReference>
<evidence type="ECO:0000313" key="3">
    <source>
        <dbReference type="Proteomes" id="UP000183275"/>
    </source>
</evidence>
<dbReference type="Pfam" id="PF00582">
    <property type="entry name" value="Usp"/>
    <property type="match status" value="1"/>
</dbReference>
<feature type="domain" description="UspA" evidence="1">
    <location>
        <begin position="2"/>
        <end position="116"/>
    </location>
</feature>
<dbReference type="EMBL" id="FOIS01000001">
    <property type="protein sequence ID" value="SEV80094.1"/>
    <property type="molecule type" value="Genomic_DNA"/>
</dbReference>
<sequence length="164" mass="18219">MTISYAVNDDQFSDAVVTTANDLAEAYNDELVVLHSMTQERFDIRSERQPEYYVDEGANDAANTAKTIASRTLEDAGRVIAKGQVGDPAEEIIESTERLEPRYLVLGGRKDRRSERRCSGVSRSRFSSRSARQLSRLCVTDVCAVRVGTSRINAPRSVSTSLLR</sequence>
<dbReference type="InterPro" id="IPR014729">
    <property type="entry name" value="Rossmann-like_a/b/a_fold"/>
</dbReference>
<evidence type="ECO:0000313" key="2">
    <source>
        <dbReference type="EMBL" id="SEV80094.1"/>
    </source>
</evidence>
<dbReference type="InterPro" id="IPR006016">
    <property type="entry name" value="UspA"/>
</dbReference>
<reference evidence="3" key="1">
    <citation type="submission" date="2016-10" db="EMBL/GenBank/DDBJ databases">
        <authorList>
            <person name="Varghese N."/>
        </authorList>
    </citation>
    <scope>NUCLEOTIDE SEQUENCE [LARGE SCALE GENOMIC DNA]</scope>
    <source>
        <strain evidence="3">CGMCC 1.12284</strain>
    </source>
</reference>
<proteinExistence type="predicted"/>
<dbReference type="Proteomes" id="UP000183275">
    <property type="component" value="Unassembled WGS sequence"/>
</dbReference>
<organism evidence="2 3">
    <name type="scientific">Natrinema salifodinae</name>
    <dbReference type="NCBI Taxonomy" id="1202768"/>
    <lineage>
        <taxon>Archaea</taxon>
        <taxon>Methanobacteriati</taxon>
        <taxon>Methanobacteriota</taxon>
        <taxon>Stenosarchaea group</taxon>
        <taxon>Halobacteria</taxon>
        <taxon>Halobacteriales</taxon>
        <taxon>Natrialbaceae</taxon>
        <taxon>Natrinema</taxon>
    </lineage>
</organism>